<protein>
    <submittedName>
        <fullName evidence="3">Uncharacterized protein</fullName>
    </submittedName>
</protein>
<reference evidence="3 4" key="4">
    <citation type="journal article" date="2011" name="BMC Genomics">
        <title>RNA-Seq improves annotation of protein-coding genes in the cucumber genome.</title>
        <authorList>
            <person name="Li Z."/>
            <person name="Zhang Z."/>
            <person name="Yan P."/>
            <person name="Huang S."/>
            <person name="Fei Z."/>
            <person name="Lin K."/>
        </authorList>
    </citation>
    <scope>NUCLEOTIDE SEQUENCE [LARGE SCALE GENOMIC DNA]</scope>
    <source>
        <strain evidence="4">cv. 9930</strain>
    </source>
</reference>
<dbReference type="Proteomes" id="UP000029981">
    <property type="component" value="Chromosome 6"/>
</dbReference>
<evidence type="ECO:0000256" key="1">
    <source>
        <dbReference type="SAM" id="MobiDB-lite"/>
    </source>
</evidence>
<accession>A0A0A0KAR7</accession>
<keyword evidence="2" id="KW-0732">Signal</keyword>
<keyword evidence="4" id="KW-1185">Reference proteome</keyword>
<evidence type="ECO:0000313" key="4">
    <source>
        <dbReference type="Proteomes" id="UP000029981"/>
    </source>
</evidence>
<evidence type="ECO:0000313" key="3">
    <source>
        <dbReference type="EMBL" id="KGN46573.1"/>
    </source>
</evidence>
<dbReference type="Gramene" id="KGN46573">
    <property type="protein sequence ID" value="KGN46573"/>
    <property type="gene ID" value="Csa_6G109680"/>
</dbReference>
<reference evidence="3 4" key="1">
    <citation type="journal article" date="2009" name="Nat. Genet.">
        <title>The genome of the cucumber, Cucumis sativus L.</title>
        <authorList>
            <person name="Huang S."/>
            <person name="Li R."/>
            <person name="Zhang Z."/>
            <person name="Li L."/>
            <person name="Gu X."/>
            <person name="Fan W."/>
            <person name="Lucas W.J."/>
            <person name="Wang X."/>
            <person name="Xie B."/>
            <person name="Ni P."/>
            <person name="Ren Y."/>
            <person name="Zhu H."/>
            <person name="Li J."/>
            <person name="Lin K."/>
            <person name="Jin W."/>
            <person name="Fei Z."/>
            <person name="Li G."/>
            <person name="Staub J."/>
            <person name="Kilian A."/>
            <person name="van der Vossen E.A."/>
            <person name="Wu Y."/>
            <person name="Guo J."/>
            <person name="He J."/>
            <person name="Jia Z."/>
            <person name="Ren Y."/>
            <person name="Tian G."/>
            <person name="Lu Y."/>
            <person name="Ruan J."/>
            <person name="Qian W."/>
            <person name="Wang M."/>
            <person name="Huang Q."/>
            <person name="Li B."/>
            <person name="Xuan Z."/>
            <person name="Cao J."/>
            <person name="Asan"/>
            <person name="Wu Z."/>
            <person name="Zhang J."/>
            <person name="Cai Q."/>
            <person name="Bai Y."/>
            <person name="Zhao B."/>
            <person name="Han Y."/>
            <person name="Li Y."/>
            <person name="Li X."/>
            <person name="Wang S."/>
            <person name="Shi Q."/>
            <person name="Liu S."/>
            <person name="Cho W.K."/>
            <person name="Kim J.Y."/>
            <person name="Xu Y."/>
            <person name="Heller-Uszynska K."/>
            <person name="Miao H."/>
            <person name="Cheng Z."/>
            <person name="Zhang S."/>
            <person name="Wu J."/>
            <person name="Yang Y."/>
            <person name="Kang H."/>
            <person name="Li M."/>
            <person name="Liang H."/>
            <person name="Ren X."/>
            <person name="Shi Z."/>
            <person name="Wen M."/>
            <person name="Jian M."/>
            <person name="Yang H."/>
            <person name="Zhang G."/>
            <person name="Yang Z."/>
            <person name="Chen R."/>
            <person name="Liu S."/>
            <person name="Li J."/>
            <person name="Ma L."/>
            <person name="Liu H."/>
            <person name="Zhou Y."/>
            <person name="Zhao J."/>
            <person name="Fang X."/>
            <person name="Li G."/>
            <person name="Fang L."/>
            <person name="Li Y."/>
            <person name="Liu D."/>
            <person name="Zheng H."/>
            <person name="Zhang Y."/>
            <person name="Qin N."/>
            <person name="Li Z."/>
            <person name="Yang G."/>
            <person name="Yang S."/>
            <person name="Bolund L."/>
            <person name="Kristiansen K."/>
            <person name="Zheng H."/>
            <person name="Li S."/>
            <person name="Zhang X."/>
            <person name="Yang H."/>
            <person name="Wang J."/>
            <person name="Sun R."/>
            <person name="Zhang B."/>
            <person name="Jiang S."/>
            <person name="Wang J."/>
            <person name="Du Y."/>
            <person name="Li S."/>
        </authorList>
    </citation>
    <scope>NUCLEOTIDE SEQUENCE [LARGE SCALE GENOMIC DNA]</scope>
    <source>
        <strain evidence="4">cv. 9930</strain>
    </source>
</reference>
<reference evidence="3 4" key="3">
    <citation type="journal article" date="2010" name="BMC Genomics">
        <title>Transcriptome sequencing and comparative analysis of cucumber flowers with different sex types.</title>
        <authorList>
            <person name="Guo S."/>
            <person name="Zheng Y."/>
            <person name="Joung J.G."/>
            <person name="Liu S."/>
            <person name="Zhang Z."/>
            <person name="Crasta O.R."/>
            <person name="Sobral B.W."/>
            <person name="Xu Y."/>
            <person name="Huang S."/>
            <person name="Fei Z."/>
        </authorList>
    </citation>
    <scope>NUCLEOTIDE SEQUENCE [LARGE SCALE GENOMIC DNA]</scope>
    <source>
        <strain evidence="4">cv. 9930</strain>
    </source>
</reference>
<dbReference type="EMBL" id="CM002927">
    <property type="protein sequence ID" value="KGN46573.1"/>
    <property type="molecule type" value="Genomic_DNA"/>
</dbReference>
<name>A0A0A0KAR7_CUCSA</name>
<reference evidence="3 4" key="2">
    <citation type="journal article" date="2009" name="PLoS ONE">
        <title>An integrated genetic and cytogenetic map of the cucumber genome.</title>
        <authorList>
            <person name="Ren Y."/>
            <person name="Zhang Z."/>
            <person name="Liu J."/>
            <person name="Staub J.E."/>
            <person name="Han Y."/>
            <person name="Cheng Z."/>
            <person name="Li X."/>
            <person name="Lu J."/>
            <person name="Miao H."/>
            <person name="Kang H."/>
            <person name="Xie B."/>
            <person name="Gu X."/>
            <person name="Wang X."/>
            <person name="Du Y."/>
            <person name="Jin W."/>
            <person name="Huang S."/>
        </authorList>
    </citation>
    <scope>NUCLEOTIDE SEQUENCE [LARGE SCALE GENOMIC DNA]</scope>
    <source>
        <strain evidence="4">cv. 9930</strain>
    </source>
</reference>
<feature type="signal peptide" evidence="2">
    <location>
        <begin position="1"/>
        <end position="27"/>
    </location>
</feature>
<feature type="region of interest" description="Disordered" evidence="1">
    <location>
        <begin position="81"/>
        <end position="117"/>
    </location>
</feature>
<organism evidence="3 4">
    <name type="scientific">Cucumis sativus</name>
    <name type="common">Cucumber</name>
    <dbReference type="NCBI Taxonomy" id="3659"/>
    <lineage>
        <taxon>Eukaryota</taxon>
        <taxon>Viridiplantae</taxon>
        <taxon>Streptophyta</taxon>
        <taxon>Embryophyta</taxon>
        <taxon>Tracheophyta</taxon>
        <taxon>Spermatophyta</taxon>
        <taxon>Magnoliopsida</taxon>
        <taxon>eudicotyledons</taxon>
        <taxon>Gunneridae</taxon>
        <taxon>Pentapetalae</taxon>
        <taxon>rosids</taxon>
        <taxon>fabids</taxon>
        <taxon>Cucurbitales</taxon>
        <taxon>Cucurbitaceae</taxon>
        <taxon>Benincaseae</taxon>
        <taxon>Cucumis</taxon>
    </lineage>
</organism>
<feature type="chain" id="PRO_5001964908" evidence="2">
    <location>
        <begin position="28"/>
        <end position="117"/>
    </location>
</feature>
<sequence length="117" mass="13670">MMTTGKNLVAVLAFSTLAMMFMENVEGERKMGLKEATKAYNGQVLNEKMEYNPNEDEYDCDGYKYKDKDCYDYGNCDKSPYDHSDDDDGQYNWNSYKNPVPKPKEVDEKYKVHKNFP</sequence>
<proteinExistence type="predicted"/>
<evidence type="ECO:0000256" key="2">
    <source>
        <dbReference type="SAM" id="SignalP"/>
    </source>
</evidence>
<gene>
    <name evidence="3" type="ORF">Csa_6G109680</name>
</gene>
<dbReference type="AlphaFoldDB" id="A0A0A0KAR7"/>